<dbReference type="EMBL" id="PQFF01000121">
    <property type="protein sequence ID" value="RHZ80948.1"/>
    <property type="molecule type" value="Genomic_DNA"/>
</dbReference>
<evidence type="ECO:0000313" key="2">
    <source>
        <dbReference type="Proteomes" id="UP000266861"/>
    </source>
</evidence>
<gene>
    <name evidence="1" type="ORF">Glove_130g182</name>
</gene>
<proteinExistence type="predicted"/>
<reference evidence="1 2" key="1">
    <citation type="submission" date="2018-08" db="EMBL/GenBank/DDBJ databases">
        <title>Genome and evolution of the arbuscular mycorrhizal fungus Diversispora epigaea (formerly Glomus versiforme) and its bacterial endosymbionts.</title>
        <authorList>
            <person name="Sun X."/>
            <person name="Fei Z."/>
            <person name="Harrison M."/>
        </authorList>
    </citation>
    <scope>NUCLEOTIDE SEQUENCE [LARGE SCALE GENOMIC DNA]</scope>
    <source>
        <strain evidence="1 2">IT104</strain>
    </source>
</reference>
<protein>
    <submittedName>
        <fullName evidence="1">Uncharacterized protein</fullName>
    </submittedName>
</protein>
<accession>A0A397J2M3</accession>
<dbReference type="Proteomes" id="UP000266861">
    <property type="component" value="Unassembled WGS sequence"/>
</dbReference>
<dbReference type="AlphaFoldDB" id="A0A397J2M3"/>
<name>A0A397J2M3_9GLOM</name>
<evidence type="ECO:0000313" key="1">
    <source>
        <dbReference type="EMBL" id="RHZ80948.1"/>
    </source>
</evidence>
<dbReference type="OrthoDB" id="2404361at2759"/>
<keyword evidence="2" id="KW-1185">Reference proteome</keyword>
<organism evidence="1 2">
    <name type="scientific">Diversispora epigaea</name>
    <dbReference type="NCBI Taxonomy" id="1348612"/>
    <lineage>
        <taxon>Eukaryota</taxon>
        <taxon>Fungi</taxon>
        <taxon>Fungi incertae sedis</taxon>
        <taxon>Mucoromycota</taxon>
        <taxon>Glomeromycotina</taxon>
        <taxon>Glomeromycetes</taxon>
        <taxon>Diversisporales</taxon>
        <taxon>Diversisporaceae</taxon>
        <taxon>Diversispora</taxon>
    </lineage>
</organism>
<sequence length="607" mass="71126">MAEIAKELSYPKYWERNSASWGSVADWDIYFINEIPGASRVQSHRTLARELETLVNYFDKDSREWKKAKGLKKELKIGIKYAIFFFSSLSMAEIAKELSYPKYWERNSASWGSVADWDIYFINEIPGASRVQSHRTLARELETLVNYFDKDSREWKKAKGLKKELKLKKTNDIVDSTIWVDHHKTIQKAVTESKINENINKRKIENIARDVTCATAKTYYTQSELSSHYRTDAEGVREMSQKKLCSDSISKTNENNIDRNRCCTPPLQISTSVNQNLLDQLDKEKENAKLNIEPICSNIIDTTNKNLMARLQLERDYCIEPNFNATTKYIDELIDKSHNRNDLRQKLLDPFLSPGETYSFEKHYEISWARRFADKLLMFFEAPRNPLLDRNSEGWINCHLLTPLIDDCFLTCEAIQIHRCEEMSLASITRKNLSREESNKKQPGHKIDIIFRVDDIEYFGAETFVDDDFHNSKPINYKRKLFREMKDQLDRLLKKLKFTKETIILANQIVLHGISHGGYNGKVYAMYYDINLRYYFVFEMCQYRIGTTWNSVPESLNILKDILHLKKGIIHTLDIVTRIKKLALQTRSKELFSIDNLPETTRSPQKR</sequence>
<comment type="caution">
    <text evidence="1">The sequence shown here is derived from an EMBL/GenBank/DDBJ whole genome shotgun (WGS) entry which is preliminary data.</text>
</comment>